<accession>A0A0N1F904</accession>
<proteinExistence type="predicted"/>
<sequence>MGFMRFMWEYGDTYRASHIFSRAKSSRASWPPLIWFLSDAIIGTVAEVQVTRQASQALKATWQQRRAFRKGSAALRVLDLLTDYPVLTAGRPGHLLDITPPPPRLPSRSSARSES</sequence>
<protein>
    <submittedName>
        <fullName evidence="2">Cell filamentation protein Fic</fullName>
    </submittedName>
</protein>
<dbReference type="Proteomes" id="UP000031553">
    <property type="component" value="Unassembled WGS sequence"/>
</dbReference>
<dbReference type="EMBL" id="JUFX02000238">
    <property type="protein sequence ID" value="KPH85467.1"/>
    <property type="molecule type" value="Genomic_DNA"/>
</dbReference>
<evidence type="ECO:0000313" key="2">
    <source>
        <dbReference type="EMBL" id="KPH85467.1"/>
    </source>
</evidence>
<feature type="region of interest" description="Disordered" evidence="1">
    <location>
        <begin position="90"/>
        <end position="115"/>
    </location>
</feature>
<comment type="caution">
    <text evidence="2">The sequence shown here is derived from an EMBL/GenBank/DDBJ whole genome shotgun (WGS) entry which is preliminary data.</text>
</comment>
<evidence type="ECO:0000256" key="1">
    <source>
        <dbReference type="SAM" id="MobiDB-lite"/>
    </source>
</evidence>
<feature type="compositionally biased region" description="Low complexity" evidence="1">
    <location>
        <begin position="106"/>
        <end position="115"/>
    </location>
</feature>
<organism evidence="2 3">
    <name type="scientific">Komagataeibacter intermedius AF2</name>
    <dbReference type="NCBI Taxonomy" id="1458464"/>
    <lineage>
        <taxon>Bacteria</taxon>
        <taxon>Pseudomonadati</taxon>
        <taxon>Pseudomonadota</taxon>
        <taxon>Alphaproteobacteria</taxon>
        <taxon>Acetobacterales</taxon>
        <taxon>Acetobacteraceae</taxon>
        <taxon>Komagataeibacter</taxon>
    </lineage>
</organism>
<dbReference type="RefSeq" id="WP_242407822.1">
    <property type="nucleotide sequence ID" value="NZ_JUFX02000238.1"/>
</dbReference>
<name>A0A0N1F904_9PROT</name>
<reference evidence="2 3" key="1">
    <citation type="submission" date="2015-07" db="EMBL/GenBank/DDBJ databases">
        <title>Draft Genome Sequence of Komagataeibacter intermedius Strain AF2, Isolated from Kombucha Tea.</title>
        <authorList>
            <person name="Santos R.A."/>
            <person name="Berretta A.A."/>
            <person name="Barud H.S."/>
            <person name="Ribeiro S.J."/>
            <person name="Gonzalez-Garcia L.N."/>
            <person name="Zucchi T.D."/>
            <person name="Goldman G.H."/>
            <person name="Riano-Pachon D.M."/>
        </authorList>
    </citation>
    <scope>NUCLEOTIDE SEQUENCE [LARGE SCALE GENOMIC DNA]</scope>
    <source>
        <strain evidence="2 3">AF2</strain>
    </source>
</reference>
<dbReference type="AlphaFoldDB" id="A0A0N1F904"/>
<gene>
    <name evidence="2" type="ORF">GLUCOINTEAF2_0203369</name>
</gene>
<evidence type="ECO:0000313" key="3">
    <source>
        <dbReference type="Proteomes" id="UP000031553"/>
    </source>
</evidence>